<accession>A0A833CA75</accession>
<dbReference type="EMBL" id="WBKH01000008">
    <property type="protein sequence ID" value="KAB1477583.1"/>
    <property type="molecule type" value="Genomic_DNA"/>
</dbReference>
<dbReference type="InterPro" id="IPR025110">
    <property type="entry name" value="AMP-bd_C"/>
</dbReference>
<gene>
    <name evidence="5" type="ORF">F8R14_08105</name>
</gene>
<dbReference type="PANTHER" id="PTHR43201:SF5">
    <property type="entry name" value="MEDIUM-CHAIN ACYL-COA LIGASE ACSF2, MITOCHONDRIAL"/>
    <property type="match status" value="1"/>
</dbReference>
<evidence type="ECO:0000259" key="4">
    <source>
        <dbReference type="Pfam" id="PF13193"/>
    </source>
</evidence>
<dbReference type="GO" id="GO:0006631">
    <property type="term" value="P:fatty acid metabolic process"/>
    <property type="evidence" value="ECO:0007669"/>
    <property type="project" value="TreeGrafter"/>
</dbReference>
<dbReference type="Pfam" id="PF13193">
    <property type="entry name" value="AMP-binding_C"/>
    <property type="match status" value="1"/>
</dbReference>
<name>A0A833CA75_9FIRM</name>
<dbReference type="Pfam" id="PF00501">
    <property type="entry name" value="AMP-binding"/>
    <property type="match status" value="1"/>
</dbReference>
<dbReference type="Gene3D" id="3.40.50.12780">
    <property type="entry name" value="N-terminal domain of ligase-like"/>
    <property type="match status" value="1"/>
</dbReference>
<feature type="domain" description="AMP-binding enzyme C-terminal" evidence="4">
    <location>
        <begin position="364"/>
        <end position="436"/>
    </location>
</feature>
<dbReference type="RefSeq" id="WP_127007830.1">
    <property type="nucleotide sequence ID" value="NZ_CAUBPY010000014.1"/>
</dbReference>
<dbReference type="InterPro" id="IPR042099">
    <property type="entry name" value="ANL_N_sf"/>
</dbReference>
<sequence>MSKNDTWSSVEPVSESSILSTPQLSGLTFWQRLDYLAVNYPNKPAIVVDDAVYTYEMLNKAIAETAQQSVKGSSINYIRSGSVWTQLTKWIGAMKAGQLPILCHPDLSDERMTQLQAKYGFVIDRKVNPKADFGVLTSGTTGLPKILWRPLPSWVDFLKAQNEIFKIDFDTIIFLQGSLSFTGNLNTLVSVIYEGGTVITASHMSPRTWLTLSEKWSVTHWYLLPTKLRLVTAVWQDNLPKLRMIFTGSQTLDAKLLHKLKALQPATEFILYYGASELNYISYCSGEEWLAEPNTVGYPFPGVRVTVGDDGFIYVDTPYGIEGLTLPFTVEDTGYISDSGRLIFTGRKQAMINRGGYKLSIPYLESRLLAIDGVTAGAVIGVPDELRGEQPVAFLVKSENAAIQDIVGAISERLLTKERPKDIIWLDELPLTACSKVDIVRLKQLYGQSLVKHENNI</sequence>
<dbReference type="InterPro" id="IPR000873">
    <property type="entry name" value="AMP-dep_synth/lig_dom"/>
</dbReference>
<organism evidence="5 6">
    <name type="scientific">Veillonella seminalis</name>
    <dbReference type="NCBI Taxonomy" id="1502943"/>
    <lineage>
        <taxon>Bacteria</taxon>
        <taxon>Bacillati</taxon>
        <taxon>Bacillota</taxon>
        <taxon>Negativicutes</taxon>
        <taxon>Veillonellales</taxon>
        <taxon>Veillonellaceae</taxon>
        <taxon>Veillonella</taxon>
    </lineage>
</organism>
<dbReference type="GO" id="GO:0031956">
    <property type="term" value="F:medium-chain fatty acid-CoA ligase activity"/>
    <property type="evidence" value="ECO:0007669"/>
    <property type="project" value="TreeGrafter"/>
</dbReference>
<dbReference type="Gene3D" id="3.30.300.30">
    <property type="match status" value="1"/>
</dbReference>
<dbReference type="Proteomes" id="UP000434554">
    <property type="component" value="Unassembled WGS sequence"/>
</dbReference>
<evidence type="ECO:0000256" key="1">
    <source>
        <dbReference type="ARBA" id="ARBA00006432"/>
    </source>
</evidence>
<dbReference type="SUPFAM" id="SSF56801">
    <property type="entry name" value="Acetyl-CoA synthetase-like"/>
    <property type="match status" value="1"/>
</dbReference>
<evidence type="ECO:0000259" key="3">
    <source>
        <dbReference type="Pfam" id="PF00501"/>
    </source>
</evidence>
<reference evidence="5 6" key="1">
    <citation type="submission" date="2019-09" db="EMBL/GenBank/DDBJ databases">
        <title>Draft genome sequence of 3 type strains from the CCUG.</title>
        <authorList>
            <person name="Pineiro-Iglesias B."/>
            <person name="Tunovic T."/>
            <person name="Unosson C."/>
            <person name="Inganas E."/>
            <person name="Ohlen M."/>
            <person name="Cardew S."/>
            <person name="Jensie-Markopoulos S."/>
            <person name="Salva-Serra F."/>
            <person name="Jaen-Luchoro D."/>
            <person name="Karlsson R."/>
            <person name="Svensson-Stadler L."/>
            <person name="Chun J."/>
            <person name="Moore E."/>
        </authorList>
    </citation>
    <scope>NUCLEOTIDE SEQUENCE [LARGE SCALE GENOMIC DNA]</scope>
    <source>
        <strain evidence="5 6">CCUG 65427</strain>
    </source>
</reference>
<evidence type="ECO:0000256" key="2">
    <source>
        <dbReference type="ARBA" id="ARBA00022598"/>
    </source>
</evidence>
<dbReference type="GeneID" id="83055092"/>
<evidence type="ECO:0000313" key="6">
    <source>
        <dbReference type="Proteomes" id="UP000434554"/>
    </source>
</evidence>
<keyword evidence="2 5" id="KW-0436">Ligase</keyword>
<evidence type="ECO:0000313" key="5">
    <source>
        <dbReference type="EMBL" id="KAB1477583.1"/>
    </source>
</evidence>
<feature type="domain" description="AMP-dependent synthetase/ligase" evidence="3">
    <location>
        <begin position="137"/>
        <end position="310"/>
    </location>
</feature>
<comment type="caution">
    <text evidence="5">The sequence shown here is derived from an EMBL/GenBank/DDBJ whole genome shotgun (WGS) entry which is preliminary data.</text>
</comment>
<proteinExistence type="inferred from homology"/>
<dbReference type="PANTHER" id="PTHR43201">
    <property type="entry name" value="ACYL-COA SYNTHETASE"/>
    <property type="match status" value="1"/>
</dbReference>
<dbReference type="AlphaFoldDB" id="A0A833CA75"/>
<protein>
    <submittedName>
        <fullName evidence="5">Long-chain fatty acid--CoA ligase</fullName>
    </submittedName>
</protein>
<dbReference type="InterPro" id="IPR045851">
    <property type="entry name" value="AMP-bd_C_sf"/>
</dbReference>
<comment type="similarity">
    <text evidence="1">Belongs to the ATP-dependent AMP-binding enzyme family.</text>
</comment>